<sequence>MPLRHLFIDMNAFFASCEQQDDPTLRDRPVAVIPTDAETTACIAASYEAKAFGVRTGTPVWQARKMCPGLVCVPADHKRYVIMHNRILAAVRRVVPIESVRSIDEMSCRLVGDERKPEVAAGVARRIKTEIREHAGDYMRCSIGVGPNVMLAKVAGDMKKPDGLTTLGDGEMPAALYRLKLIDFPGVGPRMERRLKLYGIFTVEQFCQAPAKTLAEVWGSKVLGERWFRTLRGEDVPEAPTQRQTVSHSHILPPDLRTDEGAYGVLMRLVHKAAARMRKIGYWCGSVSVGVSFMGEDRGDSVWWEESVRVPRCQDTPAILAAAAQLWKLRVRDRKPFKVATVLSDLVPARSATPSLFDEDRKGENISHAMDDVNAEFGASVVYLGAMFGMRDAAPSRVAFTQIPDFDRRVN</sequence>
<dbReference type="GO" id="GO:0042276">
    <property type="term" value="P:error-prone translesion synthesis"/>
    <property type="evidence" value="ECO:0007669"/>
    <property type="project" value="TreeGrafter"/>
</dbReference>
<dbReference type="PANTHER" id="PTHR11076:SF33">
    <property type="entry name" value="DNA POLYMERASE KAPPA"/>
    <property type="match status" value="1"/>
</dbReference>
<proteinExistence type="inferred from homology"/>
<name>A0A6M5YL38_9BACT</name>
<dbReference type="Pfam" id="PF11799">
    <property type="entry name" value="IMS_C"/>
    <property type="match status" value="1"/>
</dbReference>
<evidence type="ECO:0000313" key="5">
    <source>
        <dbReference type="EMBL" id="QJW94294.1"/>
    </source>
</evidence>
<dbReference type="Pfam" id="PF00817">
    <property type="entry name" value="IMS"/>
    <property type="match status" value="1"/>
</dbReference>
<dbReference type="InterPro" id="IPR001126">
    <property type="entry name" value="UmuC"/>
</dbReference>
<dbReference type="PANTHER" id="PTHR11076">
    <property type="entry name" value="DNA REPAIR POLYMERASE UMUC / TRANSFERASE FAMILY MEMBER"/>
    <property type="match status" value="1"/>
</dbReference>
<evidence type="ECO:0000313" key="6">
    <source>
        <dbReference type="Proteomes" id="UP000503447"/>
    </source>
</evidence>
<reference evidence="6" key="1">
    <citation type="submission" date="2020-05" db="EMBL/GenBank/DDBJ databases">
        <title>Frigoriglobus tundricola gen. nov., sp. nov., a psychrotolerant cellulolytic planctomycete of the family Gemmataceae with two divergent copies of 16S rRNA gene.</title>
        <authorList>
            <person name="Kulichevskaya I.S."/>
            <person name="Ivanova A.A."/>
            <person name="Naumoff D.G."/>
            <person name="Beletsky A.V."/>
            <person name="Rijpstra W.I.C."/>
            <person name="Sinninghe Damste J.S."/>
            <person name="Mardanov A.V."/>
            <person name="Ravin N.V."/>
            <person name="Dedysh S.N."/>
        </authorList>
    </citation>
    <scope>NUCLEOTIDE SEQUENCE [LARGE SCALE GENOMIC DNA]</scope>
    <source>
        <strain evidence="6">PL17</strain>
    </source>
</reference>
<dbReference type="RefSeq" id="WP_171470324.1">
    <property type="nucleotide sequence ID" value="NZ_CP053452.2"/>
</dbReference>
<dbReference type="InterPro" id="IPR043502">
    <property type="entry name" value="DNA/RNA_pol_sf"/>
</dbReference>
<dbReference type="KEGG" id="ftj:FTUN_1814"/>
<evidence type="ECO:0000256" key="1">
    <source>
        <dbReference type="ARBA" id="ARBA00010945"/>
    </source>
</evidence>
<dbReference type="Pfam" id="PF21999">
    <property type="entry name" value="IMS_HHH_1"/>
    <property type="match status" value="1"/>
</dbReference>
<evidence type="ECO:0000259" key="4">
    <source>
        <dbReference type="PROSITE" id="PS50173"/>
    </source>
</evidence>
<dbReference type="PROSITE" id="PS50173">
    <property type="entry name" value="UMUC"/>
    <property type="match status" value="1"/>
</dbReference>
<dbReference type="GO" id="GO:0006281">
    <property type="term" value="P:DNA repair"/>
    <property type="evidence" value="ECO:0007669"/>
    <property type="project" value="InterPro"/>
</dbReference>
<dbReference type="Gene3D" id="3.30.70.270">
    <property type="match status" value="1"/>
</dbReference>
<dbReference type="CDD" id="cd00424">
    <property type="entry name" value="PolY"/>
    <property type="match status" value="1"/>
</dbReference>
<dbReference type="GO" id="GO:0009432">
    <property type="term" value="P:SOS response"/>
    <property type="evidence" value="ECO:0007669"/>
    <property type="project" value="TreeGrafter"/>
</dbReference>
<dbReference type="GO" id="GO:0005829">
    <property type="term" value="C:cytosol"/>
    <property type="evidence" value="ECO:0007669"/>
    <property type="project" value="TreeGrafter"/>
</dbReference>
<keyword evidence="6" id="KW-1185">Reference proteome</keyword>
<evidence type="ECO:0000256" key="3">
    <source>
        <dbReference type="ARBA" id="ARBA00022932"/>
    </source>
</evidence>
<dbReference type="InterPro" id="IPR053848">
    <property type="entry name" value="IMS_HHH_1"/>
</dbReference>
<dbReference type="SUPFAM" id="SSF56672">
    <property type="entry name" value="DNA/RNA polymerases"/>
    <property type="match status" value="1"/>
</dbReference>
<dbReference type="InterPro" id="IPR050116">
    <property type="entry name" value="DNA_polymerase-Y"/>
</dbReference>
<dbReference type="AlphaFoldDB" id="A0A6M5YL38"/>
<dbReference type="EC" id="2.7.7.7" evidence="5"/>
<dbReference type="EMBL" id="CP053452">
    <property type="protein sequence ID" value="QJW94294.1"/>
    <property type="molecule type" value="Genomic_DNA"/>
</dbReference>
<keyword evidence="5" id="KW-0808">Transferase</keyword>
<feature type="domain" description="UmuC" evidence="4">
    <location>
        <begin position="5"/>
        <end position="188"/>
    </location>
</feature>
<dbReference type="InterPro" id="IPR017961">
    <property type="entry name" value="DNA_pol_Y-fam_little_finger"/>
</dbReference>
<accession>A0A6M5YL38</accession>
<comment type="similarity">
    <text evidence="1">Belongs to the DNA polymerase type-Y family.</text>
</comment>
<gene>
    <name evidence="5" type="ORF">FTUN_1814</name>
</gene>
<dbReference type="Gene3D" id="1.10.150.20">
    <property type="entry name" value="5' to 3' exonuclease, C-terminal subdomain"/>
    <property type="match status" value="1"/>
</dbReference>
<organism evidence="5 6">
    <name type="scientific">Frigoriglobus tundricola</name>
    <dbReference type="NCBI Taxonomy" id="2774151"/>
    <lineage>
        <taxon>Bacteria</taxon>
        <taxon>Pseudomonadati</taxon>
        <taxon>Planctomycetota</taxon>
        <taxon>Planctomycetia</taxon>
        <taxon>Gemmatales</taxon>
        <taxon>Gemmataceae</taxon>
        <taxon>Frigoriglobus</taxon>
    </lineage>
</organism>
<evidence type="ECO:0000256" key="2">
    <source>
        <dbReference type="ARBA" id="ARBA00022457"/>
    </source>
</evidence>
<protein>
    <submittedName>
        <fullName evidence="5">DNA polymerase IV</fullName>
        <ecNumber evidence="5">2.7.7.7</ecNumber>
    </submittedName>
</protein>
<dbReference type="GO" id="GO:0003887">
    <property type="term" value="F:DNA-directed DNA polymerase activity"/>
    <property type="evidence" value="ECO:0007669"/>
    <property type="project" value="UniProtKB-KW"/>
</dbReference>
<keyword evidence="2" id="KW-0515">Mutator protein</keyword>
<dbReference type="Proteomes" id="UP000503447">
    <property type="component" value="Chromosome"/>
</dbReference>
<dbReference type="Gene3D" id="3.40.1170.60">
    <property type="match status" value="1"/>
</dbReference>
<keyword evidence="3" id="KW-0239">DNA-directed DNA polymerase</keyword>
<dbReference type="InterPro" id="IPR043128">
    <property type="entry name" value="Rev_trsase/Diguanyl_cyclase"/>
</dbReference>
<keyword evidence="5" id="KW-0548">Nucleotidyltransferase</keyword>
<dbReference type="GO" id="GO:0003684">
    <property type="term" value="F:damaged DNA binding"/>
    <property type="evidence" value="ECO:0007669"/>
    <property type="project" value="InterPro"/>
</dbReference>